<dbReference type="VEuPathDB" id="FungiDB:F4678DRAFT_458313"/>
<keyword evidence="3" id="KW-1185">Reference proteome</keyword>
<accession>A0A9W8TMI2</accession>
<dbReference type="AlphaFoldDB" id="A0A9W8TMI2"/>
<sequence length="196" mass="21563">MGRPRKRPREESDEKPLAAAPPTKTTMTEQPPDTEDPGMEFINMLLQTDFDLELNQSIQPVEETTMTGDSDTPMCRPPFYTNFGDVNFDSQPAEDTTILPSSHIDPVLFMEPAGFDLPSMDSLPALSPANSNTSSSPPRTELTTTTTPSMLGCNCMGKLYSALNWMQKLPDDVEPAIRLARLAAKTAYEVVNCTKT</sequence>
<protein>
    <submittedName>
        <fullName evidence="2">Uncharacterized protein</fullName>
    </submittedName>
</protein>
<feature type="region of interest" description="Disordered" evidence="1">
    <location>
        <begin position="119"/>
        <end position="147"/>
    </location>
</feature>
<feature type="compositionally biased region" description="Low complexity" evidence="1">
    <location>
        <begin position="124"/>
        <end position="147"/>
    </location>
</feature>
<gene>
    <name evidence="2" type="ORF">NPX13_g6059</name>
</gene>
<evidence type="ECO:0000313" key="2">
    <source>
        <dbReference type="EMBL" id="KAJ3569515.1"/>
    </source>
</evidence>
<comment type="caution">
    <text evidence="2">The sequence shown here is derived from an EMBL/GenBank/DDBJ whole genome shotgun (WGS) entry which is preliminary data.</text>
</comment>
<reference evidence="2" key="1">
    <citation type="submission" date="2022-07" db="EMBL/GenBank/DDBJ databases">
        <title>Genome Sequence of Xylaria arbuscula.</title>
        <authorList>
            <person name="Buettner E."/>
        </authorList>
    </citation>
    <scope>NUCLEOTIDE SEQUENCE</scope>
    <source>
        <strain evidence="2">VT107</strain>
    </source>
</reference>
<organism evidence="2 3">
    <name type="scientific">Xylaria arbuscula</name>
    <dbReference type="NCBI Taxonomy" id="114810"/>
    <lineage>
        <taxon>Eukaryota</taxon>
        <taxon>Fungi</taxon>
        <taxon>Dikarya</taxon>
        <taxon>Ascomycota</taxon>
        <taxon>Pezizomycotina</taxon>
        <taxon>Sordariomycetes</taxon>
        <taxon>Xylariomycetidae</taxon>
        <taxon>Xylariales</taxon>
        <taxon>Xylariaceae</taxon>
        <taxon>Xylaria</taxon>
    </lineage>
</organism>
<dbReference type="EMBL" id="JANPWZ010001027">
    <property type="protein sequence ID" value="KAJ3569515.1"/>
    <property type="molecule type" value="Genomic_DNA"/>
</dbReference>
<feature type="region of interest" description="Disordered" evidence="1">
    <location>
        <begin position="1"/>
        <end position="37"/>
    </location>
</feature>
<proteinExistence type="predicted"/>
<dbReference type="Proteomes" id="UP001148614">
    <property type="component" value="Unassembled WGS sequence"/>
</dbReference>
<evidence type="ECO:0000313" key="3">
    <source>
        <dbReference type="Proteomes" id="UP001148614"/>
    </source>
</evidence>
<evidence type="ECO:0000256" key="1">
    <source>
        <dbReference type="SAM" id="MobiDB-lite"/>
    </source>
</evidence>
<name>A0A9W8TMI2_9PEZI</name>